<sequence length="71" mass="7660">AIAGKFDIEHHSVLFVAPEHLLSPPLVASTDSDTVAIVIGPNPFTFALERMCVSGRTHTGGLRLRHSDDHT</sequence>
<dbReference type="EMBL" id="KQ247475">
    <property type="protein sequence ID" value="KNC72164.1"/>
    <property type="molecule type" value="Genomic_DNA"/>
</dbReference>
<feature type="non-terminal residue" evidence="1">
    <location>
        <position position="71"/>
    </location>
</feature>
<dbReference type="Proteomes" id="UP000054560">
    <property type="component" value="Unassembled WGS sequence"/>
</dbReference>
<organism evidence="1 2">
    <name type="scientific">Sphaeroforma arctica JP610</name>
    <dbReference type="NCBI Taxonomy" id="667725"/>
    <lineage>
        <taxon>Eukaryota</taxon>
        <taxon>Ichthyosporea</taxon>
        <taxon>Ichthyophonida</taxon>
        <taxon>Sphaeroforma</taxon>
    </lineage>
</organism>
<dbReference type="RefSeq" id="XP_014146066.1">
    <property type="nucleotide sequence ID" value="XM_014290591.1"/>
</dbReference>
<dbReference type="GeneID" id="25915790"/>
<name>A0A0L0F6A5_9EUKA</name>
<evidence type="ECO:0000313" key="1">
    <source>
        <dbReference type="EMBL" id="KNC72164.1"/>
    </source>
</evidence>
<reference evidence="1 2" key="1">
    <citation type="submission" date="2011-02" db="EMBL/GenBank/DDBJ databases">
        <title>The Genome Sequence of Sphaeroforma arctica JP610.</title>
        <authorList>
            <consortium name="The Broad Institute Genome Sequencing Platform"/>
            <person name="Russ C."/>
            <person name="Cuomo C."/>
            <person name="Young S.K."/>
            <person name="Zeng Q."/>
            <person name="Gargeya S."/>
            <person name="Alvarado L."/>
            <person name="Berlin A."/>
            <person name="Chapman S.B."/>
            <person name="Chen Z."/>
            <person name="Freedman E."/>
            <person name="Gellesch M."/>
            <person name="Goldberg J."/>
            <person name="Griggs A."/>
            <person name="Gujja S."/>
            <person name="Heilman E."/>
            <person name="Heiman D."/>
            <person name="Howarth C."/>
            <person name="Mehta T."/>
            <person name="Neiman D."/>
            <person name="Pearson M."/>
            <person name="Roberts A."/>
            <person name="Saif S."/>
            <person name="Shea T."/>
            <person name="Shenoy N."/>
            <person name="Sisk P."/>
            <person name="Stolte C."/>
            <person name="Sykes S."/>
            <person name="White J."/>
            <person name="Yandava C."/>
            <person name="Burger G."/>
            <person name="Gray M.W."/>
            <person name="Holland P.W.H."/>
            <person name="King N."/>
            <person name="Lang F.B.F."/>
            <person name="Roger A.J."/>
            <person name="Ruiz-Trillo I."/>
            <person name="Haas B."/>
            <person name="Nusbaum C."/>
            <person name="Birren B."/>
        </authorList>
    </citation>
    <scope>NUCLEOTIDE SEQUENCE [LARGE SCALE GENOMIC DNA]</scope>
    <source>
        <strain evidence="1 2">JP610</strain>
    </source>
</reference>
<dbReference type="AlphaFoldDB" id="A0A0L0F6A5"/>
<gene>
    <name evidence="1" type="ORF">SARC_15286</name>
</gene>
<accession>A0A0L0F6A5</accession>
<protein>
    <submittedName>
        <fullName evidence="1">Uncharacterized protein</fullName>
    </submittedName>
</protein>
<keyword evidence="2" id="KW-1185">Reference proteome</keyword>
<proteinExistence type="predicted"/>
<evidence type="ECO:0000313" key="2">
    <source>
        <dbReference type="Proteomes" id="UP000054560"/>
    </source>
</evidence>
<feature type="non-terminal residue" evidence="1">
    <location>
        <position position="1"/>
    </location>
</feature>